<proteinExistence type="inferred from homology"/>
<comment type="caution">
    <text evidence="11">The sequence shown here is derived from an EMBL/GenBank/DDBJ whole genome shotgun (WGS) entry which is preliminary data.</text>
</comment>
<dbReference type="SUPFAM" id="SSF51366">
    <property type="entry name" value="Ribulose-phoshate binding barrel"/>
    <property type="match status" value="1"/>
</dbReference>
<evidence type="ECO:0000256" key="6">
    <source>
        <dbReference type="ARBA" id="ARBA00023141"/>
    </source>
</evidence>
<dbReference type="FunFam" id="3.20.20.70:FF:000037">
    <property type="entry name" value="Tryptophan synthase alpha chain"/>
    <property type="match status" value="1"/>
</dbReference>
<protein>
    <recommendedName>
        <fullName evidence="9">Tryptophan synthase alpha chain</fullName>
        <ecNumber evidence="9">4.2.1.20</ecNumber>
    </recommendedName>
</protein>
<dbReference type="OrthoDB" id="9804578at2"/>
<comment type="similarity">
    <text evidence="9 10">Belongs to the TrpA family.</text>
</comment>
<dbReference type="InterPro" id="IPR013785">
    <property type="entry name" value="Aldolase_TIM"/>
</dbReference>
<keyword evidence="5 9" id="KW-0822">Tryptophan biosynthesis</keyword>
<dbReference type="GO" id="GO:0005829">
    <property type="term" value="C:cytosol"/>
    <property type="evidence" value="ECO:0007669"/>
    <property type="project" value="TreeGrafter"/>
</dbReference>
<comment type="subunit">
    <text evidence="3 9">Tetramer of two alpha and two beta chains.</text>
</comment>
<dbReference type="InterPro" id="IPR011060">
    <property type="entry name" value="RibuloseP-bd_barrel"/>
</dbReference>
<dbReference type="Gene3D" id="3.20.20.70">
    <property type="entry name" value="Aldolase class I"/>
    <property type="match status" value="1"/>
</dbReference>
<dbReference type="PANTHER" id="PTHR43406:SF1">
    <property type="entry name" value="TRYPTOPHAN SYNTHASE ALPHA CHAIN, CHLOROPLASTIC"/>
    <property type="match status" value="1"/>
</dbReference>
<evidence type="ECO:0000256" key="4">
    <source>
        <dbReference type="ARBA" id="ARBA00022605"/>
    </source>
</evidence>
<dbReference type="EC" id="4.2.1.20" evidence="9"/>
<name>A0A2A7MI08_9CLOT</name>
<accession>A0A2A7MI08</accession>
<dbReference type="InterPro" id="IPR002028">
    <property type="entry name" value="Trp_synthase_suA"/>
</dbReference>
<dbReference type="CDD" id="cd04724">
    <property type="entry name" value="Tryptophan_synthase_alpha"/>
    <property type="match status" value="1"/>
</dbReference>
<dbReference type="NCBIfam" id="TIGR00262">
    <property type="entry name" value="trpA"/>
    <property type="match status" value="1"/>
</dbReference>
<evidence type="ECO:0000256" key="9">
    <source>
        <dbReference type="HAMAP-Rule" id="MF_00131"/>
    </source>
</evidence>
<comment type="pathway">
    <text evidence="2 9">Amino-acid biosynthesis; L-tryptophan biosynthesis; L-tryptophan from chorismate: step 5/5.</text>
</comment>
<keyword evidence="4 9" id="KW-0028">Amino-acid biosynthesis</keyword>
<feature type="active site" description="Proton acceptor" evidence="9">
    <location>
        <position position="49"/>
    </location>
</feature>
<feature type="active site" description="Proton acceptor" evidence="9">
    <location>
        <position position="60"/>
    </location>
</feature>
<dbReference type="InterPro" id="IPR018204">
    <property type="entry name" value="Trp_synthase_alpha_AS"/>
</dbReference>
<dbReference type="Pfam" id="PF00290">
    <property type="entry name" value="Trp_syntA"/>
    <property type="match status" value="1"/>
</dbReference>
<dbReference type="STRING" id="137838.GCA_001458595_02709"/>
<comment type="function">
    <text evidence="1 9">The alpha subunit is responsible for the aldol cleavage of indoleglycerol phosphate to indole and glyceraldehyde 3-phosphate.</text>
</comment>
<comment type="catalytic activity">
    <reaction evidence="8 9">
        <text>(1S,2R)-1-C-(indol-3-yl)glycerol 3-phosphate + L-serine = D-glyceraldehyde 3-phosphate + L-tryptophan + H2O</text>
        <dbReference type="Rhea" id="RHEA:10532"/>
        <dbReference type="ChEBI" id="CHEBI:15377"/>
        <dbReference type="ChEBI" id="CHEBI:33384"/>
        <dbReference type="ChEBI" id="CHEBI:57912"/>
        <dbReference type="ChEBI" id="CHEBI:58866"/>
        <dbReference type="ChEBI" id="CHEBI:59776"/>
        <dbReference type="EC" id="4.2.1.20"/>
    </reaction>
</comment>
<evidence type="ECO:0000256" key="10">
    <source>
        <dbReference type="RuleBase" id="RU003662"/>
    </source>
</evidence>
<reference evidence="11 12" key="1">
    <citation type="submission" date="2017-10" db="EMBL/GenBank/DDBJ databases">
        <title>Effective Description of Clostridium neonatale sp. nov. linked to necrotizing enterocolitis in neonates and a clarification of species assignable to the genus Clostridium (Prazmowski 1880) emend. Lawson and Rainey 2016.</title>
        <authorList>
            <person name="Bernard K."/>
            <person name="Burdz T."/>
            <person name="Wiebe D."/>
            <person name="Balcewich B."/>
            <person name="Alfa M."/>
            <person name="Bernier A.-M."/>
        </authorList>
    </citation>
    <scope>NUCLEOTIDE SEQUENCE [LARGE SCALE GENOMIC DNA]</scope>
    <source>
        <strain evidence="11 12">LCDC99A005</strain>
    </source>
</reference>
<evidence type="ECO:0000256" key="7">
    <source>
        <dbReference type="ARBA" id="ARBA00023239"/>
    </source>
</evidence>
<evidence type="ECO:0000256" key="2">
    <source>
        <dbReference type="ARBA" id="ARBA00004733"/>
    </source>
</evidence>
<evidence type="ECO:0000256" key="8">
    <source>
        <dbReference type="ARBA" id="ARBA00049047"/>
    </source>
</evidence>
<evidence type="ECO:0000256" key="3">
    <source>
        <dbReference type="ARBA" id="ARBA00011270"/>
    </source>
</evidence>
<dbReference type="PROSITE" id="PS00167">
    <property type="entry name" value="TRP_SYNTHASE_ALPHA"/>
    <property type="match status" value="1"/>
</dbReference>
<dbReference type="Proteomes" id="UP000220840">
    <property type="component" value="Unassembled WGS sequence"/>
</dbReference>
<dbReference type="PANTHER" id="PTHR43406">
    <property type="entry name" value="TRYPTOPHAN SYNTHASE, ALPHA CHAIN"/>
    <property type="match status" value="1"/>
</dbReference>
<keyword evidence="6 9" id="KW-0057">Aromatic amino acid biosynthesis</keyword>
<dbReference type="UniPathway" id="UPA00035">
    <property type="reaction ID" value="UER00044"/>
</dbReference>
<gene>
    <name evidence="9" type="primary">trpA</name>
    <name evidence="11" type="ORF">CQ394_06195</name>
</gene>
<dbReference type="AlphaFoldDB" id="A0A2A7MI08"/>
<evidence type="ECO:0000256" key="1">
    <source>
        <dbReference type="ARBA" id="ARBA00003365"/>
    </source>
</evidence>
<dbReference type="EMBL" id="PDCJ01000001">
    <property type="protein sequence ID" value="PEG31306.1"/>
    <property type="molecule type" value="Genomic_DNA"/>
</dbReference>
<evidence type="ECO:0000313" key="11">
    <source>
        <dbReference type="EMBL" id="PEG31306.1"/>
    </source>
</evidence>
<organism evidence="11 12">
    <name type="scientific">Clostridium neonatale</name>
    <dbReference type="NCBI Taxonomy" id="137838"/>
    <lineage>
        <taxon>Bacteria</taxon>
        <taxon>Bacillati</taxon>
        <taxon>Bacillota</taxon>
        <taxon>Clostridia</taxon>
        <taxon>Eubacteriales</taxon>
        <taxon>Clostridiaceae</taxon>
        <taxon>Clostridium</taxon>
    </lineage>
</organism>
<dbReference type="HAMAP" id="MF_00131">
    <property type="entry name" value="Trp_synth_alpha"/>
    <property type="match status" value="1"/>
</dbReference>
<evidence type="ECO:0000313" key="12">
    <source>
        <dbReference type="Proteomes" id="UP000220840"/>
    </source>
</evidence>
<dbReference type="GO" id="GO:0004834">
    <property type="term" value="F:tryptophan synthase activity"/>
    <property type="evidence" value="ECO:0007669"/>
    <property type="project" value="UniProtKB-UniRule"/>
</dbReference>
<dbReference type="RefSeq" id="WP_058295464.1">
    <property type="nucleotide sequence ID" value="NZ_CAMRXJ010000047.1"/>
</dbReference>
<sequence>MNRIEKRLNELKRENKKAFITYMTAGLPDMKRSSEIIKIQYESGIDIIEIGVPFSDPIADGPVIQDASYRSIQKGTNLKKAFDLVSGVRKDCEVPIIFMLYYNTILYYGVENFVKKSIECGVDGIIIPDLPYEETFEINEFLERYEDAPYLIPLVSPVSKERIPMIVENAKGFVYCVSSMGVTGQNSDFHKDVINYLKSVKEVSKIPVMMGFGIKNAEDVEGFKDIIDGCIVGSNFINLMESNNYDSNTIKQYITTFKEQLNK</sequence>
<keyword evidence="7 9" id="KW-0456">Lyase</keyword>
<evidence type="ECO:0000256" key="5">
    <source>
        <dbReference type="ARBA" id="ARBA00022822"/>
    </source>
</evidence>
<keyword evidence="12" id="KW-1185">Reference proteome</keyword>